<dbReference type="SMART" id="SM00849">
    <property type="entry name" value="Lactamase_B"/>
    <property type="match status" value="1"/>
</dbReference>
<dbReference type="RefSeq" id="WP_203192345.1">
    <property type="nucleotide sequence ID" value="NZ_CP063362.1"/>
</dbReference>
<dbReference type="GO" id="GO:0016787">
    <property type="term" value="F:hydrolase activity"/>
    <property type="evidence" value="ECO:0007669"/>
    <property type="project" value="UniProtKB-UniRule"/>
</dbReference>
<dbReference type="HAMAP" id="MF_00457">
    <property type="entry name" value="UPF0173"/>
    <property type="match status" value="1"/>
</dbReference>
<evidence type="ECO:0000259" key="3">
    <source>
        <dbReference type="SMART" id="SM00849"/>
    </source>
</evidence>
<dbReference type="Proteomes" id="UP000596427">
    <property type="component" value="Chromosome"/>
</dbReference>
<name>A0A974PM29_9HYPH</name>
<dbReference type="KEGG" id="xdi:EZH22_20720"/>
<dbReference type="NCBIfam" id="NF001911">
    <property type="entry name" value="PRK00685.1"/>
    <property type="match status" value="1"/>
</dbReference>
<gene>
    <name evidence="4" type="ORF">EZH22_20720</name>
</gene>
<dbReference type="Gene3D" id="3.60.15.10">
    <property type="entry name" value="Ribonuclease Z/Hydroxyacylglutathione hydrolase-like"/>
    <property type="match status" value="1"/>
</dbReference>
<dbReference type="PANTHER" id="PTHR43546:SF3">
    <property type="entry name" value="UPF0173 METAL-DEPENDENT HYDROLASE MJ1163"/>
    <property type="match status" value="1"/>
</dbReference>
<sequence>MKITWFGHAAFRLDFADKVVLIDPFFTGNPSFHSTVEDASRGVTHILLTHGHSDHVGDTISLVEDAADASRTLPVVANPELCSFLAARGAGNVGRMMNTGGTLDAGGFTVTMVRADHSSGGDAKPAEYLGNPTGLIIKAPGEPTVWHMGDTDIFSDMALLAEIHQPKVVFIPIGDRFTMGPEVAALAVKRFLPGVEVVVPCHYATFPMLVPDASAFVAALEGHPVKVVVPPSGGSFEI</sequence>
<dbReference type="Pfam" id="PF12706">
    <property type="entry name" value="Lactamase_B_2"/>
    <property type="match status" value="1"/>
</dbReference>
<dbReference type="InterPro" id="IPR001279">
    <property type="entry name" value="Metallo-B-lactamas"/>
</dbReference>
<dbReference type="SUPFAM" id="SSF56281">
    <property type="entry name" value="Metallo-hydrolase/oxidoreductase"/>
    <property type="match status" value="1"/>
</dbReference>
<protein>
    <recommendedName>
        <fullName evidence="2">UPF0173 metal-dependent hydrolase EZH22_20720</fullName>
    </recommendedName>
</protein>
<reference evidence="4 5" key="1">
    <citation type="submission" date="2020-10" db="EMBL/GenBank/DDBJ databases">
        <title>Degradation of 1,4-Dioxane by Xanthobacter sp. YN2, via a Novel Group-2 Soluble Di-Iron Monooxygenase.</title>
        <authorList>
            <person name="Ma F."/>
            <person name="Wang Y."/>
            <person name="Yang J."/>
            <person name="Guo H."/>
            <person name="Su D."/>
            <person name="Yu L."/>
        </authorList>
    </citation>
    <scope>NUCLEOTIDE SEQUENCE [LARGE SCALE GENOMIC DNA]</scope>
    <source>
        <strain evidence="4 5">YN2</strain>
    </source>
</reference>
<comment type="similarity">
    <text evidence="2">Belongs to the UPF0173 family.</text>
</comment>
<evidence type="ECO:0000256" key="1">
    <source>
        <dbReference type="ARBA" id="ARBA00022801"/>
    </source>
</evidence>
<dbReference type="InterPro" id="IPR036866">
    <property type="entry name" value="RibonucZ/Hydroxyglut_hydro"/>
</dbReference>
<keyword evidence="1 2" id="KW-0378">Hydrolase</keyword>
<dbReference type="InterPro" id="IPR050114">
    <property type="entry name" value="UPF0173_UPF0282_UlaG_hydrolase"/>
</dbReference>
<proteinExistence type="inferred from homology"/>
<accession>A0A974PM29</accession>
<dbReference type="AlphaFoldDB" id="A0A974PM29"/>
<evidence type="ECO:0000256" key="2">
    <source>
        <dbReference type="HAMAP-Rule" id="MF_00457"/>
    </source>
</evidence>
<dbReference type="InterPro" id="IPR022877">
    <property type="entry name" value="UPF0173"/>
</dbReference>
<dbReference type="PANTHER" id="PTHR43546">
    <property type="entry name" value="UPF0173 METAL-DEPENDENT HYDROLASE MJ1163-RELATED"/>
    <property type="match status" value="1"/>
</dbReference>
<dbReference type="EMBL" id="CP063362">
    <property type="protein sequence ID" value="QRG05480.1"/>
    <property type="molecule type" value="Genomic_DNA"/>
</dbReference>
<feature type="domain" description="Metallo-beta-lactamase" evidence="3">
    <location>
        <begin position="7"/>
        <end position="202"/>
    </location>
</feature>
<organism evidence="4 5">
    <name type="scientific">Xanthobacter dioxanivorans</name>
    <dbReference type="NCBI Taxonomy" id="2528964"/>
    <lineage>
        <taxon>Bacteria</taxon>
        <taxon>Pseudomonadati</taxon>
        <taxon>Pseudomonadota</taxon>
        <taxon>Alphaproteobacteria</taxon>
        <taxon>Hyphomicrobiales</taxon>
        <taxon>Xanthobacteraceae</taxon>
        <taxon>Xanthobacter</taxon>
    </lineage>
</organism>
<evidence type="ECO:0000313" key="4">
    <source>
        <dbReference type="EMBL" id="QRG05480.1"/>
    </source>
</evidence>
<keyword evidence="5" id="KW-1185">Reference proteome</keyword>
<evidence type="ECO:0000313" key="5">
    <source>
        <dbReference type="Proteomes" id="UP000596427"/>
    </source>
</evidence>